<keyword evidence="1" id="KW-0560">Oxidoreductase</keyword>
<keyword evidence="6" id="KW-1185">Reference proteome</keyword>
<dbReference type="Pfam" id="PF03721">
    <property type="entry name" value="UDPG_MGDP_dh_N"/>
    <property type="match status" value="1"/>
</dbReference>
<sequence length="429" mass="45789">MIENVKPQRVVVVGQGYVGLPLAVRAAEVGHHVLGYDVDAERIKLLLTGDTYVEDVPAGRLRPLLAAGAYRPTIDPGDCAAFDIGVVTVPTPLRDGVPDTSHIEDAARTLGPHLTHGAAVVLESTTYPGTTEEIFAPALEAASGLRAGADFHVGYSPERIDPGNRQWTLENTPKVVSGIDPASAAAVERFYTTLVDTVVPVRGCKEAELAKLLENTFRHVNIALVNELAMLAHTLGIDIWSAIDAAATKPFGFLPFTPGPGVGGHCLPIDPSYLSWHARRTSGHGIRFIDLANDINDGMPAYVVDRLTRGLNTRRKPVNGSRILLLGLTYKANTADARETPAARIATLLTELGADVRAADPHLPDGLPPSNSALAALPRVEATAEHLAAADAVVLLADHDAFDYAHITAHARYVLDCRRRLTGPHIETL</sequence>
<dbReference type="InterPro" id="IPR017476">
    <property type="entry name" value="UDP-Glc/GDP-Man"/>
</dbReference>
<dbReference type="GO" id="GO:0016628">
    <property type="term" value="F:oxidoreductase activity, acting on the CH-CH group of donors, NAD or NADP as acceptor"/>
    <property type="evidence" value="ECO:0007669"/>
    <property type="project" value="InterPro"/>
</dbReference>
<dbReference type="Gene3D" id="3.40.50.720">
    <property type="entry name" value="NAD(P)-binding Rossmann-like Domain"/>
    <property type="match status" value="2"/>
</dbReference>
<dbReference type="PIRSF" id="PIRSF500136">
    <property type="entry name" value="UDP_ManNAc_DH"/>
    <property type="match status" value="1"/>
</dbReference>
<accession>A0A345XVD8</accession>
<dbReference type="InterPro" id="IPR014026">
    <property type="entry name" value="UDP-Glc/GDP-Man_DH_dimer"/>
</dbReference>
<dbReference type="InterPro" id="IPR028359">
    <property type="entry name" value="UDP_ManNAc/GlcNAc_DH"/>
</dbReference>
<dbReference type="GO" id="GO:0016616">
    <property type="term" value="F:oxidoreductase activity, acting on the CH-OH group of donors, NAD or NADP as acceptor"/>
    <property type="evidence" value="ECO:0007669"/>
    <property type="project" value="InterPro"/>
</dbReference>
<name>A0A345XVD8_9ACTN</name>
<dbReference type="AlphaFoldDB" id="A0A345XVD8"/>
<keyword evidence="2" id="KW-0520">NAD</keyword>
<evidence type="ECO:0000313" key="6">
    <source>
        <dbReference type="Proteomes" id="UP000254425"/>
    </source>
</evidence>
<evidence type="ECO:0000313" key="5">
    <source>
        <dbReference type="EMBL" id="AXK35604.1"/>
    </source>
</evidence>
<dbReference type="GO" id="GO:0051287">
    <property type="term" value="F:NAD binding"/>
    <property type="evidence" value="ECO:0007669"/>
    <property type="project" value="InterPro"/>
</dbReference>
<dbReference type="PIRSF" id="PIRSF000124">
    <property type="entry name" value="UDPglc_GDPman_dh"/>
    <property type="match status" value="1"/>
</dbReference>
<proteinExistence type="inferred from homology"/>
<organism evidence="5 6">
    <name type="scientific">Streptomyces armeniacus</name>
    <dbReference type="NCBI Taxonomy" id="83291"/>
    <lineage>
        <taxon>Bacteria</taxon>
        <taxon>Bacillati</taxon>
        <taxon>Actinomycetota</taxon>
        <taxon>Actinomycetes</taxon>
        <taxon>Kitasatosporales</taxon>
        <taxon>Streptomycetaceae</taxon>
        <taxon>Streptomyces</taxon>
    </lineage>
</organism>
<feature type="domain" description="UDP-glucose/GDP-mannose dehydrogenase C-terminal" evidence="4">
    <location>
        <begin position="324"/>
        <end position="423"/>
    </location>
</feature>
<gene>
    <name evidence="5" type="ORF">DVA86_26160</name>
</gene>
<evidence type="ECO:0000256" key="1">
    <source>
        <dbReference type="ARBA" id="ARBA00023002"/>
    </source>
</evidence>
<dbReference type="PANTHER" id="PTHR43491">
    <property type="entry name" value="UDP-N-ACETYL-D-MANNOSAMINE DEHYDROGENASE"/>
    <property type="match status" value="1"/>
</dbReference>
<dbReference type="SMART" id="SM00984">
    <property type="entry name" value="UDPG_MGDP_dh_C"/>
    <property type="match status" value="1"/>
</dbReference>
<dbReference type="KEGG" id="sarm:DVA86_26160"/>
<dbReference type="SUPFAM" id="SSF48179">
    <property type="entry name" value="6-phosphogluconate dehydrogenase C-terminal domain-like"/>
    <property type="match status" value="1"/>
</dbReference>
<evidence type="ECO:0000259" key="4">
    <source>
        <dbReference type="SMART" id="SM00984"/>
    </source>
</evidence>
<comment type="similarity">
    <text evidence="3">Belongs to the UDP-glucose/GDP-mannose dehydrogenase family.</text>
</comment>
<dbReference type="Pfam" id="PF00984">
    <property type="entry name" value="UDPG_MGDP_dh"/>
    <property type="match status" value="1"/>
</dbReference>
<dbReference type="InterPro" id="IPR036220">
    <property type="entry name" value="UDP-Glc/GDP-Man_DH_C_sf"/>
</dbReference>
<evidence type="ECO:0000256" key="2">
    <source>
        <dbReference type="ARBA" id="ARBA00023027"/>
    </source>
</evidence>
<dbReference type="SUPFAM" id="SSF52413">
    <property type="entry name" value="UDP-glucose/GDP-mannose dehydrogenase C-terminal domain"/>
    <property type="match status" value="1"/>
</dbReference>
<dbReference type="InterPro" id="IPR014027">
    <property type="entry name" value="UDP-Glc/GDP-Man_DH_C"/>
</dbReference>
<protein>
    <submittedName>
        <fullName evidence="5">Nucleotide sugar dehydrogenase</fullName>
    </submittedName>
</protein>
<dbReference type="PANTHER" id="PTHR43491:SF1">
    <property type="entry name" value="UDP-N-ACETYL-D-MANNOSAMINE DEHYDROGENASE"/>
    <property type="match status" value="1"/>
</dbReference>
<reference evidence="5 6" key="1">
    <citation type="submission" date="2018-07" db="EMBL/GenBank/DDBJ databases">
        <title>Draft genome of the type strain Streptomyces armeniacus ATCC 15676.</title>
        <authorList>
            <person name="Labana P."/>
            <person name="Gosse J.T."/>
            <person name="Boddy C.N."/>
        </authorList>
    </citation>
    <scope>NUCLEOTIDE SEQUENCE [LARGE SCALE GENOMIC DNA]</scope>
    <source>
        <strain evidence="5 6">ATCC 15676</strain>
    </source>
</reference>
<dbReference type="InterPro" id="IPR001732">
    <property type="entry name" value="UDP-Glc/GDP-Man_DH_N"/>
</dbReference>
<evidence type="ECO:0000256" key="3">
    <source>
        <dbReference type="PIRNR" id="PIRNR000124"/>
    </source>
</evidence>
<dbReference type="GO" id="GO:0000271">
    <property type="term" value="P:polysaccharide biosynthetic process"/>
    <property type="evidence" value="ECO:0007669"/>
    <property type="project" value="InterPro"/>
</dbReference>
<dbReference type="NCBIfam" id="TIGR03026">
    <property type="entry name" value="NDP-sugDHase"/>
    <property type="match status" value="1"/>
</dbReference>
<dbReference type="InterPro" id="IPR036291">
    <property type="entry name" value="NAD(P)-bd_dom_sf"/>
</dbReference>
<dbReference type="EMBL" id="CP031320">
    <property type="protein sequence ID" value="AXK35604.1"/>
    <property type="molecule type" value="Genomic_DNA"/>
</dbReference>
<dbReference type="SUPFAM" id="SSF51735">
    <property type="entry name" value="NAD(P)-binding Rossmann-fold domains"/>
    <property type="match status" value="1"/>
</dbReference>
<dbReference type="RefSeq" id="WP_208881870.1">
    <property type="nucleotide sequence ID" value="NZ_CP031320.1"/>
</dbReference>
<dbReference type="Pfam" id="PF03720">
    <property type="entry name" value="UDPG_MGDP_dh_C"/>
    <property type="match status" value="1"/>
</dbReference>
<dbReference type="InterPro" id="IPR008927">
    <property type="entry name" value="6-PGluconate_DH-like_C_sf"/>
</dbReference>
<dbReference type="Proteomes" id="UP000254425">
    <property type="component" value="Chromosome"/>
</dbReference>